<keyword evidence="4 7" id="KW-0133">Cell shape</keyword>
<dbReference type="InterPro" id="IPR050979">
    <property type="entry name" value="LD-transpeptidase"/>
</dbReference>
<gene>
    <name evidence="11" type="ORF">SAMN02745121_01082</name>
</gene>
<dbReference type="PANTHER" id="PTHR30582">
    <property type="entry name" value="L,D-TRANSPEPTIDASE"/>
    <property type="match status" value="1"/>
</dbReference>
<evidence type="ECO:0000256" key="4">
    <source>
        <dbReference type="ARBA" id="ARBA00022960"/>
    </source>
</evidence>
<evidence type="ECO:0000256" key="8">
    <source>
        <dbReference type="SAM" id="MobiDB-lite"/>
    </source>
</evidence>
<dbReference type="Pfam" id="PF03734">
    <property type="entry name" value="YkuD"/>
    <property type="match status" value="1"/>
</dbReference>
<evidence type="ECO:0000256" key="2">
    <source>
        <dbReference type="ARBA" id="ARBA00005992"/>
    </source>
</evidence>
<dbReference type="GO" id="GO:0018104">
    <property type="term" value="P:peptidoglycan-protein cross-linking"/>
    <property type="evidence" value="ECO:0007669"/>
    <property type="project" value="TreeGrafter"/>
</dbReference>
<keyword evidence="5 7" id="KW-0573">Peptidoglycan synthesis</keyword>
<dbReference type="InterPro" id="IPR038063">
    <property type="entry name" value="Transpep_catalytic_dom"/>
</dbReference>
<dbReference type="AlphaFoldDB" id="A0A1I1UD77"/>
<dbReference type="InterPro" id="IPR005490">
    <property type="entry name" value="LD_TPept_cat_dom"/>
</dbReference>
<dbReference type="GO" id="GO:0008360">
    <property type="term" value="P:regulation of cell shape"/>
    <property type="evidence" value="ECO:0007669"/>
    <property type="project" value="UniProtKB-UniRule"/>
</dbReference>
<evidence type="ECO:0000256" key="6">
    <source>
        <dbReference type="ARBA" id="ARBA00023316"/>
    </source>
</evidence>
<dbReference type="GO" id="GO:0071555">
    <property type="term" value="P:cell wall organization"/>
    <property type="evidence" value="ECO:0007669"/>
    <property type="project" value="UniProtKB-UniRule"/>
</dbReference>
<keyword evidence="9" id="KW-0732">Signal</keyword>
<dbReference type="GO" id="GO:0005576">
    <property type="term" value="C:extracellular region"/>
    <property type="evidence" value="ECO:0007669"/>
    <property type="project" value="TreeGrafter"/>
</dbReference>
<dbReference type="STRING" id="54.SAMN02745121_01082"/>
<evidence type="ECO:0000256" key="3">
    <source>
        <dbReference type="ARBA" id="ARBA00022679"/>
    </source>
</evidence>
<dbReference type="GO" id="GO:0071972">
    <property type="term" value="F:peptidoglycan L,D-transpeptidase activity"/>
    <property type="evidence" value="ECO:0007669"/>
    <property type="project" value="TreeGrafter"/>
</dbReference>
<feature type="active site" description="Nucleophile" evidence="7">
    <location>
        <position position="433"/>
    </location>
</feature>
<keyword evidence="3" id="KW-0808">Transferase</keyword>
<evidence type="ECO:0000313" key="12">
    <source>
        <dbReference type="Proteomes" id="UP000199400"/>
    </source>
</evidence>
<evidence type="ECO:0000259" key="10">
    <source>
        <dbReference type="PROSITE" id="PS52029"/>
    </source>
</evidence>
<dbReference type="GO" id="GO:0016740">
    <property type="term" value="F:transferase activity"/>
    <property type="evidence" value="ECO:0007669"/>
    <property type="project" value="UniProtKB-KW"/>
</dbReference>
<evidence type="ECO:0000313" key="11">
    <source>
        <dbReference type="EMBL" id="SFD67558.1"/>
    </source>
</evidence>
<dbReference type="Proteomes" id="UP000199400">
    <property type="component" value="Unassembled WGS sequence"/>
</dbReference>
<evidence type="ECO:0000256" key="5">
    <source>
        <dbReference type="ARBA" id="ARBA00022984"/>
    </source>
</evidence>
<dbReference type="PROSITE" id="PS52029">
    <property type="entry name" value="LD_TPASE"/>
    <property type="match status" value="1"/>
</dbReference>
<feature type="signal peptide" evidence="9">
    <location>
        <begin position="1"/>
        <end position="22"/>
    </location>
</feature>
<comment type="pathway">
    <text evidence="1 7">Cell wall biogenesis; peptidoglycan biosynthesis.</text>
</comment>
<proteinExistence type="inferred from homology"/>
<feature type="region of interest" description="Disordered" evidence="8">
    <location>
        <begin position="31"/>
        <end position="77"/>
    </location>
</feature>
<reference evidence="12" key="1">
    <citation type="submission" date="2016-10" db="EMBL/GenBank/DDBJ databases">
        <authorList>
            <person name="Varghese N."/>
            <person name="Submissions S."/>
        </authorList>
    </citation>
    <scope>NUCLEOTIDE SEQUENCE [LARGE SCALE GENOMIC DNA]</scope>
    <source>
        <strain evidence="12">ATCC 25963</strain>
    </source>
</reference>
<feature type="domain" description="L,D-TPase catalytic" evidence="10">
    <location>
        <begin position="339"/>
        <end position="473"/>
    </location>
</feature>
<dbReference type="PROSITE" id="PS51257">
    <property type="entry name" value="PROKAR_LIPOPROTEIN"/>
    <property type="match status" value="1"/>
</dbReference>
<dbReference type="Gene3D" id="2.40.440.10">
    <property type="entry name" value="L,D-transpeptidase catalytic domain-like"/>
    <property type="match status" value="1"/>
</dbReference>
<dbReference type="PANTHER" id="PTHR30582:SF2">
    <property type="entry name" value="L,D-TRANSPEPTIDASE YCIB-RELATED"/>
    <property type="match status" value="1"/>
</dbReference>
<dbReference type="SUPFAM" id="SSF141523">
    <property type="entry name" value="L,D-transpeptidase catalytic domain-like"/>
    <property type="match status" value="1"/>
</dbReference>
<protein>
    <submittedName>
        <fullName evidence="11">L,D-transpeptidase catalytic domain</fullName>
    </submittedName>
</protein>
<evidence type="ECO:0000256" key="9">
    <source>
        <dbReference type="SAM" id="SignalP"/>
    </source>
</evidence>
<dbReference type="EMBL" id="FOMX01000003">
    <property type="protein sequence ID" value="SFD67558.1"/>
    <property type="molecule type" value="Genomic_DNA"/>
</dbReference>
<name>A0A1I1UD77_9BACT</name>
<organism evidence="11 12">
    <name type="scientific">Nannocystis exedens</name>
    <dbReference type="NCBI Taxonomy" id="54"/>
    <lineage>
        <taxon>Bacteria</taxon>
        <taxon>Pseudomonadati</taxon>
        <taxon>Myxococcota</taxon>
        <taxon>Polyangia</taxon>
        <taxon>Nannocystales</taxon>
        <taxon>Nannocystaceae</taxon>
        <taxon>Nannocystis</taxon>
    </lineage>
</organism>
<accession>A0A1I1UD77</accession>
<sequence>MLRPPRGAPASRLFGFRVPVVAAVLAACSAPPDELSEVPDSAPTVRDESSAAPATTEPPPTQGAEPTPTAVGKDAAPTSAPIGYRVVKSGTIVYAAPHRRAERRGRTEAKRPFAIFSLEPGPDCEGEGWARVEKGGYVCLEYAAVGKGPAQIQPELADGQMLPFIYARPKILDKKTGAIARVPRYLDRYALVRGDPPLDWLEPDRQYTFVRTKTRRAGLMLIDAEERATPARDMKIAAPSVFAGRELARAPVAAGLRPAWAVGRPAVLRERPHPSAPQVAVVDYHATLEIDPEPIVVGEDSWYAVPDGGGSGAKAYVVAADMNYWIPGPELAEVRPDELWIDVELGQQTLAVMRGQSPEFVTLISSGAGGTGTPLGLFRIYEKLAISPMRSGPNAEDPYYVDGVPWVQYFHRRYALHASYWHDDFGKRRSHGCINLSPKDAARVYALTAPKVPPGWNSLREQPGDAGTLVRVRRGADAVADRRLPLGVIEEGQEGQE</sequence>
<dbReference type="UniPathway" id="UPA00219"/>
<comment type="similarity">
    <text evidence="2">Belongs to the YkuD family.</text>
</comment>
<evidence type="ECO:0000256" key="7">
    <source>
        <dbReference type="PROSITE-ProRule" id="PRU01373"/>
    </source>
</evidence>
<keyword evidence="12" id="KW-1185">Reference proteome</keyword>
<evidence type="ECO:0000256" key="1">
    <source>
        <dbReference type="ARBA" id="ARBA00004752"/>
    </source>
</evidence>
<keyword evidence="6 7" id="KW-0961">Cell wall biogenesis/degradation</keyword>
<feature type="chain" id="PRO_5011537893" evidence="9">
    <location>
        <begin position="23"/>
        <end position="497"/>
    </location>
</feature>
<dbReference type="CDD" id="cd16913">
    <property type="entry name" value="YkuD_like"/>
    <property type="match status" value="1"/>
</dbReference>
<feature type="active site" description="Proton donor/acceptor" evidence="7">
    <location>
        <position position="417"/>
    </location>
</feature>